<dbReference type="Gene3D" id="2.160.20.110">
    <property type="match status" value="1"/>
</dbReference>
<dbReference type="PANTHER" id="PTHR46652:SF3">
    <property type="entry name" value="LEUCINE-RICH REPEAT-CONTAINING PROTEIN 9"/>
    <property type="match status" value="1"/>
</dbReference>
<dbReference type="SMART" id="SM00367">
    <property type="entry name" value="LRR_CC"/>
    <property type="match status" value="10"/>
</dbReference>
<feature type="domain" description="Fibronectin type-III" evidence="5">
    <location>
        <begin position="1337"/>
        <end position="1420"/>
    </location>
</feature>
<dbReference type="SUPFAM" id="SSF52058">
    <property type="entry name" value="L domain-like"/>
    <property type="match status" value="4"/>
</dbReference>
<dbReference type="InterPro" id="IPR001611">
    <property type="entry name" value="Leu-rich_rpt"/>
</dbReference>
<feature type="compositionally biased region" description="Basic and acidic residues" evidence="3">
    <location>
        <begin position="2108"/>
        <end position="2131"/>
    </location>
</feature>
<dbReference type="EMBL" id="CU466930">
    <property type="protein sequence ID" value="CAO80103.1"/>
    <property type="molecule type" value="Genomic_DNA"/>
</dbReference>
<dbReference type="InterPro" id="IPR032675">
    <property type="entry name" value="LRR_dom_sf"/>
</dbReference>
<dbReference type="InterPro" id="IPR025875">
    <property type="entry name" value="Leu-rich_rpt_4"/>
</dbReference>
<evidence type="ECO:0000313" key="6">
    <source>
        <dbReference type="EMBL" id="CAO80103.1"/>
    </source>
</evidence>
<name>B0VF51_CLOAI</name>
<feature type="region of interest" description="Disordered" evidence="3">
    <location>
        <begin position="2108"/>
        <end position="2138"/>
    </location>
</feature>
<feature type="region of interest" description="Disordered" evidence="3">
    <location>
        <begin position="2177"/>
        <end position="2207"/>
    </location>
</feature>
<dbReference type="Gene3D" id="3.80.10.10">
    <property type="entry name" value="Ribonuclease Inhibitor"/>
    <property type="match status" value="7"/>
</dbReference>
<dbReference type="eggNOG" id="COG4886">
    <property type="taxonomic scope" value="Bacteria"/>
</dbReference>
<dbReference type="SMART" id="SM00369">
    <property type="entry name" value="LRR_TYP"/>
    <property type="match status" value="41"/>
</dbReference>
<feature type="domain" description="Fibronectin type-III" evidence="5">
    <location>
        <begin position="543"/>
        <end position="639"/>
    </location>
</feature>
<dbReference type="STRING" id="459349.CLOAM0193"/>
<feature type="domain" description="Fibronectin type-III" evidence="5">
    <location>
        <begin position="2617"/>
        <end position="2701"/>
    </location>
</feature>
<dbReference type="PANTHER" id="PTHR46652">
    <property type="entry name" value="LEUCINE-RICH REPEAT AND IQ DOMAIN-CONTAINING PROTEIN 1-RELATED"/>
    <property type="match status" value="1"/>
</dbReference>
<dbReference type="RefSeq" id="WP_015423964.1">
    <property type="nucleotide sequence ID" value="NC_020449.1"/>
</dbReference>
<proteinExistence type="predicted"/>
<accession>B0VF51</accession>
<feature type="domain" description="Fibronectin type-III" evidence="5">
    <location>
        <begin position="353"/>
        <end position="425"/>
    </location>
</feature>
<dbReference type="GO" id="GO:0009274">
    <property type="term" value="C:peptidoglycan-based cell wall"/>
    <property type="evidence" value="ECO:0007669"/>
    <property type="project" value="UniProtKB-ARBA"/>
</dbReference>
<reference evidence="6 7" key="1">
    <citation type="journal article" date="2008" name="J. Bacteriol.">
        <title>'Candidatus Cloacamonas acidaminovorans': genome sequence reconstruction provides a first glimpse of a new bacterial division.</title>
        <authorList>
            <person name="Pelletier E."/>
            <person name="Kreimeyer A."/>
            <person name="Bocs S."/>
            <person name="Rouy Z."/>
            <person name="Gyapay G."/>
            <person name="Chouari R."/>
            <person name="Riviere D."/>
            <person name="Ganesan A."/>
            <person name="Daegelen P."/>
            <person name="Sghir A."/>
            <person name="Cohen G.N."/>
            <person name="Medigue C."/>
            <person name="Weissenbach J."/>
            <person name="Le Paslier D."/>
        </authorList>
    </citation>
    <scope>NUCLEOTIDE SEQUENCE [LARGE SCALE GENOMIC DNA]</scope>
    <source>
        <strain evidence="7">Evry</strain>
    </source>
</reference>
<dbReference type="InterPro" id="IPR003961">
    <property type="entry name" value="FN3_dom"/>
</dbReference>
<feature type="compositionally biased region" description="Polar residues" evidence="3">
    <location>
        <begin position="1587"/>
        <end position="1599"/>
    </location>
</feature>
<dbReference type="SUPFAM" id="SSF49265">
    <property type="entry name" value="Fibronectin type III"/>
    <property type="match status" value="1"/>
</dbReference>
<keyword evidence="2" id="KW-0677">Repeat</keyword>
<sequence>MKFRKLEILPLALILFFLCVSISPCLAQFAGGTGSEAAPYLVATAQHLNNVRNYAGAFFLQTDDIYLNEEPYNSGFGWLPIGTQSAPFTGSYNGNNFHIYHLYINQPEGNNLGLFGYAHSAVLKNITLKDVYINGKDYIGALIGSATECFIESCSSKGTITGASVTGGLVGSLELSCHLEKCFANCVVNGQFATGGLCGYSKGASEIYSSHSKGTVTGNNATGGLVGIQGNSTLSQCFSTSAVQGNWGAGGLLGVNDTQSSVSYCYSLGSVTGNSNTGGLIGRNVVSQTLFSYWNVESSGQTISAGGIGRTADEMTYPYASNTYTDWDLTDIWQPDTQYFVNGGYPYLQWMYPCPPISHLRYQIENYSVILQWSVPYVASYTSFNIYKNGVLYATVTDSIFIDNNVYHQENYSYQVSAVYLGGESTLSEPVSFTVYFPPLPANCVFPDNGATYIETLPLLQWSPVTYNNYPLPDGYLLEVMSLAGFSVVNIDVGNVTSYQIPNPLDYETEYYWIVTPYTFGEGNTYLYAEDVPNWYFTTQEQIIKPINLTATIENWKNVQLNWNLGEPDWLYWDSGYLNNSIGYVNSPKVWDAACKFAASDLLSHTGKYITQVKFTPCEASSNYRIRIWSGDDNNIGPSVLLVDQPLQTNDLIMNNWNTVSLITPVQIQPATAYWIGYNIDQVLAYTYPAGVDEGPVVPGKGAILNDGYNWMELMEANSNLNYNFCIRAYVQSSFRELTELPLLNIPVSPNQEKTTSLGTLAASSNSLQIPLRGLQNFNIYRNGTLIGNSYYPYYYDENLSQGDYTYYVTALYETAESEPSNPATVTISYIYPPQNVSAALIDSLLQISWQPSVSGLEQGYILYRLQEGQEDEEYLWEQIGYTTGELTFYDFAWQNLPTGNYRWAIKAHYEDDNYSTPAFSNKLIKIPVIAVTPTSIYQELTTQDTCYVQINVHNPGNAPLNWNCQIISDDYVVTRQDKRATNRDLCISITPSYGTLEPGATALCLLEFTPADTVGVYHYNLQFNSNDITNPVIQIPADFVVHSPIAYIPDANFRMAINEALGQSSDYQPTIADLQGLTGTLNAWDRNIISIEGAQYLTNLQVMYLYSNQISDLSPLAGLANLQELLLYANQISDISPLAGLNNLQYLLLQYNQISDLSPLAGLTNLQNLILAYNQISDISPLAGLTNLQVLDLYSNQISYLSPLAGLTNLQELYLHSNQISDLSPLAGMTNLRVINLKNNQISDLSPLAGLTNLQYLLLGWNKINDISPLAGLTNLWSLNLSYNQISDLSPLAGLTNLWYLYLDNNPISYESMLLSQSWALPWSTSSYNPLSPCYPDPNRGATNVLVNYPLSWQGNYENIPDVSYEVWLGISPDSLIYQGVVTQMLNTTEHQYCFNITLQTNTPYYWRIRAVASADTIWSGMWSFTTGEEYYQPVIAVTPTIIYQELTTAETSQIEITITNNGTAPLNWNSNIVLTRAEQKTGTHPCINKEVKIDKELNAGRENTAENRMRQREEDGQMLMRDGKPVNPLSEYGIDEKTDIERMKAEKRYFNSVSRDRMLSDKFGLEGIDSDGRKANIKDNDRDSTSTMPDINLLPSSGTIEPNSSVTCILNFIPKDTPGTYNYELQLSSNDPVSPLITVPLKYVVNSPIAYIPDDNFRMAINDALGQPSYYQPTIADLQGLTGYLYAEGRNIISIEGAQYFTNLDSLYLSYNQISNLNPLAGLTNLKGLNLGSNQISDINPLAGLTNISWLFLFGNYISNIAPLEGLYNLRNLQLHYNQISDITPLAALIDIGGIALGSNQIVDITPLAGLTHLIGLELYHNQINNIDALSGLINLQWLYLDGNQIIDISPLAGLSILRELYLENNQINDISTLSELNNLQYLFLYNNQISDLSPLAGLTNLWWLLLDGNPISYESMLLAQSWSLPWSTTSYNSLSPCYPDPNRGATNVLVNYPLSWQGNYENSPDVYYEVWLGISPDSLVYQGSVTQMVNTTEHQYSFNITLQANTQYYWRVKAISATEQIWSGMWSFTTGEEYYQPVIAVTPPSIYQELTTAETSQIEITITNNGTAPLNWNSNIVLTRAEQKTGTHPCINKEVKIDKELNAGRENTAENRMRQREEDRQMLRRDGKPVNPLSEYGIDEKTDIERMKAEKMYFNSVSRDRMLSDKFGLEGIDSDGRKANTQDNIKDNVRDSTSTMPDINLSPSSGTIEPYSSVTCILNFIPKDTPGTYSYELQLSSNDPVSPLITVPLEYIVNSPIAYIPDDNFRMAINDALGQPSDYQPTIADLQGLAGNLHADGRNIISIEGAQYLTNLQSLDLDSNQISDLSPLAGLTNLLELYLLDNMINYLSPLAGLTNLQYLDLGGNQISDLSPLAGLTNLQDLYLGWNQINYLSPLAGLTNLQELDLNNNQISNINPLAGLTNLQKLYLYYNQISDLSPLSGLTNLQYLLLEYNQISNISPLAGLTNLQVLDLYSNQISDLSPLAELTNLWYLDLSYNQISDLSPLVGLVNLQGLWLDNNQINDLSPLIGLTNLQYLHLYYNQISDLSPLTGLTNLHYLYLAYNQISDLSSVEGLTNLQELYLDYNPISYESMLLAQSWSLPWSTTTYNPLSPCYPVPNRGATNVLVNYPLSWQGNYENSPDVYYELWLGISPVELFYQGVGTQMVNTTEHLYSFNPILEPYTQYYWRVRVVSSTAQIWSGMWSFTTGEGYYQPVIAVTPPSIYQELTTAETSQREITITNNGTAPLNWNSNIVLTRAEQKTGTHPCLIPENNNEQEQNYSAEKRYFNSVSRDRMLSDKFGLEGIDSDGRKANTQDNITDNVRDSTFTMPEINLSPSSGTIEPYSSVTCILNFIPKDTPGTYNYELQLSSNDPVSPLITVPLEYIVNSPIAYIPDDNFRMAINDALGQPSDYQPTIADLQGLAGNLHADGRNIISIEGAQYLTNLQSLDLDSNQISDLSPLAGLTNLQELYLYYNQISDLSPLAELTNLQYLDLGGNQISDLSPLAGLNNLQELYLYWNQIGDLSPLAGLTNLQELDLYSNQISDLSPLAELTNLWYLDLSYNQISDLSPLAGLTNLQDLYLGWNQINYLSPLAGLTNLQVLNLYSNQISDLSPLAELTNLQYLHLYYNQISDLSPLTGLTNLHYLYLAYNQISDLSPLIGLTNLQYLHLYYNQISDISPLAELTNLQYLWLDSNQISDLSPLAGLTNLWWLWLDGNPISYESMLLAQSWSLPWSTTSYNPLSPCYPDPNRDATNVLVNYPLSWKGNYENSPDVYYEVWLGFNPYLLFYQGVVTQMVNTTEYLYSFNPILEPYTQYYWRVRVISATEQIWSGMWSFTTGAYGAGNTSMLEPVPVTLAINALQNQVRLSWQRRRDEESYYVYWSENPYAEFPEGWNGPVNVTETSFTDTLSNKCFYRVFAVPNMRGEIENKQNTKPRAIMPKRGE</sequence>
<dbReference type="FunFam" id="3.80.10.10:FF:001164">
    <property type="entry name" value="GH01279p"/>
    <property type="match status" value="2"/>
</dbReference>
<dbReference type="InterPro" id="IPR036116">
    <property type="entry name" value="FN3_sf"/>
</dbReference>
<feature type="chain" id="PRO_5002758270" evidence="4">
    <location>
        <begin position="28"/>
        <end position="3445"/>
    </location>
</feature>
<keyword evidence="6" id="KW-0378">Hydrolase</keyword>
<dbReference type="GO" id="GO:0004722">
    <property type="term" value="F:protein serine/threonine phosphatase activity"/>
    <property type="evidence" value="ECO:0007669"/>
    <property type="project" value="UniProtKB-EC"/>
</dbReference>
<feature type="signal peptide" evidence="4">
    <location>
        <begin position="1"/>
        <end position="27"/>
    </location>
</feature>
<feature type="compositionally biased region" description="Basic and acidic residues" evidence="3">
    <location>
        <begin position="1576"/>
        <end position="1586"/>
    </location>
</feature>
<keyword evidence="4" id="KW-0732">Signal</keyword>
<keyword evidence="7" id="KW-1185">Reference proteome</keyword>
<evidence type="ECO:0000256" key="3">
    <source>
        <dbReference type="SAM" id="MobiDB-lite"/>
    </source>
</evidence>
<feature type="domain" description="Fibronectin type-III" evidence="5">
    <location>
        <begin position="1942"/>
        <end position="2026"/>
    </location>
</feature>
<evidence type="ECO:0000259" key="5">
    <source>
        <dbReference type="SMART" id="SM00060"/>
    </source>
</evidence>
<evidence type="ECO:0000313" key="7">
    <source>
        <dbReference type="Proteomes" id="UP000002019"/>
    </source>
</evidence>
<feature type="domain" description="Fibronectin type-III" evidence="5">
    <location>
        <begin position="3248"/>
        <end position="3332"/>
    </location>
</feature>
<evidence type="ECO:0000256" key="4">
    <source>
        <dbReference type="SAM" id="SignalP"/>
    </source>
</evidence>
<dbReference type="Proteomes" id="UP000002019">
    <property type="component" value="Chromosome"/>
</dbReference>
<feature type="compositionally biased region" description="Basic and acidic residues" evidence="3">
    <location>
        <begin position="2177"/>
        <end position="2193"/>
    </location>
</feature>
<evidence type="ECO:0000256" key="2">
    <source>
        <dbReference type="ARBA" id="ARBA00022737"/>
    </source>
</evidence>
<dbReference type="Pfam" id="PF13516">
    <property type="entry name" value="LRR_6"/>
    <property type="match status" value="2"/>
</dbReference>
<keyword evidence="1" id="KW-0433">Leucine-rich repeat</keyword>
<dbReference type="SMART" id="SM00060">
    <property type="entry name" value="FN3"/>
    <property type="match status" value="7"/>
</dbReference>
<feature type="domain" description="Fibronectin type-III" evidence="5">
    <location>
        <begin position="3350"/>
        <end position="3428"/>
    </location>
</feature>
<dbReference type="InterPro" id="IPR006553">
    <property type="entry name" value="Leu-rich_rpt_Cys-con_subtyp"/>
</dbReference>
<dbReference type="HOGENOM" id="CLU_224899_0_0_0"/>
<gene>
    <name evidence="6" type="ordered locus">CLOAM0193</name>
</gene>
<dbReference type="Pfam" id="PF12799">
    <property type="entry name" value="LRR_4"/>
    <property type="match status" value="16"/>
</dbReference>
<dbReference type="EC" id="3.1.3.16" evidence="6"/>
<feature type="compositionally biased region" description="Polar residues" evidence="3">
    <location>
        <begin position="2194"/>
        <end position="2207"/>
    </location>
</feature>
<evidence type="ECO:0000256" key="1">
    <source>
        <dbReference type="ARBA" id="ARBA00022614"/>
    </source>
</evidence>
<dbReference type="InterPro" id="IPR050836">
    <property type="entry name" value="SDS22/Internalin_LRR"/>
</dbReference>
<dbReference type="KEGG" id="caci:CLOAM0193"/>
<organism evidence="6 7">
    <name type="scientific">Cloacimonas acidaminovorans (strain Evry)</name>
    <dbReference type="NCBI Taxonomy" id="459349"/>
    <lineage>
        <taxon>Bacteria</taxon>
        <taxon>Pseudomonadati</taxon>
        <taxon>Candidatus Cloacimonadota</taxon>
        <taxon>Candidatus Cloacimonadia</taxon>
        <taxon>Candidatus Cloacimonadales</taxon>
        <taxon>Candidatus Cloacimonadaceae</taxon>
        <taxon>Candidatus Cloacimonas</taxon>
    </lineage>
</organism>
<dbReference type="SMART" id="SM00364">
    <property type="entry name" value="LRR_BAC"/>
    <property type="match status" value="25"/>
</dbReference>
<dbReference type="SMART" id="SM00365">
    <property type="entry name" value="LRR_SD22"/>
    <property type="match status" value="42"/>
</dbReference>
<dbReference type="PROSITE" id="PS51450">
    <property type="entry name" value="LRR"/>
    <property type="match status" value="41"/>
</dbReference>
<dbReference type="InterPro" id="IPR003591">
    <property type="entry name" value="Leu-rich_rpt_typical-subtyp"/>
</dbReference>
<protein>
    <submittedName>
        <fullName evidence="6">Phosphoprotein phosphatase</fullName>
        <ecNumber evidence="6">3.1.3.16</ecNumber>
    </submittedName>
</protein>
<feature type="region of interest" description="Disordered" evidence="3">
    <location>
        <begin position="1576"/>
        <end position="1599"/>
    </location>
</feature>
<dbReference type="Gene3D" id="2.60.40.10">
    <property type="entry name" value="Immunoglobulins"/>
    <property type="match status" value="12"/>
</dbReference>
<dbReference type="InterPro" id="IPR013783">
    <property type="entry name" value="Ig-like_fold"/>
</dbReference>